<gene>
    <name evidence="2" type="ORF">Tco_0801119</name>
</gene>
<reference evidence="2" key="1">
    <citation type="journal article" date="2022" name="Int. J. Mol. Sci.">
        <title>Draft Genome of Tanacetum Coccineum: Genomic Comparison of Closely Related Tanacetum-Family Plants.</title>
        <authorList>
            <person name="Yamashiro T."/>
            <person name="Shiraishi A."/>
            <person name="Nakayama K."/>
            <person name="Satake H."/>
        </authorList>
    </citation>
    <scope>NUCLEOTIDE SEQUENCE</scope>
</reference>
<sequence length="121" mass="13377">MNKRDQQHNPIRKQKIDSQTLEQSYSRSRKEKDGTIKKEGGFNAVKALLLKNITPPTTSVKAVEESCVTCGGPHPYYQCLATDGNAFPGYQDNIQTYVSAAAKGCLDNSRDIHDTTILVAF</sequence>
<feature type="compositionally biased region" description="Basic and acidic residues" evidence="1">
    <location>
        <begin position="28"/>
        <end position="37"/>
    </location>
</feature>
<feature type="region of interest" description="Disordered" evidence="1">
    <location>
        <begin position="1"/>
        <end position="37"/>
    </location>
</feature>
<protein>
    <recommendedName>
        <fullName evidence="4">Reverse transcriptase domain-containing protein</fullName>
    </recommendedName>
</protein>
<keyword evidence="3" id="KW-1185">Reference proteome</keyword>
<evidence type="ECO:0000313" key="3">
    <source>
        <dbReference type="Proteomes" id="UP001151760"/>
    </source>
</evidence>
<feature type="compositionally biased region" description="Polar residues" evidence="1">
    <location>
        <begin position="17"/>
        <end position="26"/>
    </location>
</feature>
<name>A0ABQ4ZXD7_9ASTR</name>
<dbReference type="EMBL" id="BQNB010011709">
    <property type="protein sequence ID" value="GJS94151.1"/>
    <property type="molecule type" value="Genomic_DNA"/>
</dbReference>
<accession>A0ABQ4ZXD7</accession>
<organism evidence="2 3">
    <name type="scientific">Tanacetum coccineum</name>
    <dbReference type="NCBI Taxonomy" id="301880"/>
    <lineage>
        <taxon>Eukaryota</taxon>
        <taxon>Viridiplantae</taxon>
        <taxon>Streptophyta</taxon>
        <taxon>Embryophyta</taxon>
        <taxon>Tracheophyta</taxon>
        <taxon>Spermatophyta</taxon>
        <taxon>Magnoliopsida</taxon>
        <taxon>eudicotyledons</taxon>
        <taxon>Gunneridae</taxon>
        <taxon>Pentapetalae</taxon>
        <taxon>asterids</taxon>
        <taxon>campanulids</taxon>
        <taxon>Asterales</taxon>
        <taxon>Asteraceae</taxon>
        <taxon>Asteroideae</taxon>
        <taxon>Anthemideae</taxon>
        <taxon>Anthemidinae</taxon>
        <taxon>Tanacetum</taxon>
    </lineage>
</organism>
<evidence type="ECO:0000256" key="1">
    <source>
        <dbReference type="SAM" id="MobiDB-lite"/>
    </source>
</evidence>
<dbReference type="Proteomes" id="UP001151760">
    <property type="component" value="Unassembled WGS sequence"/>
</dbReference>
<proteinExistence type="predicted"/>
<comment type="caution">
    <text evidence="2">The sequence shown here is derived from an EMBL/GenBank/DDBJ whole genome shotgun (WGS) entry which is preliminary data.</text>
</comment>
<evidence type="ECO:0008006" key="4">
    <source>
        <dbReference type="Google" id="ProtNLM"/>
    </source>
</evidence>
<evidence type="ECO:0000313" key="2">
    <source>
        <dbReference type="EMBL" id="GJS94151.1"/>
    </source>
</evidence>
<reference evidence="2" key="2">
    <citation type="submission" date="2022-01" db="EMBL/GenBank/DDBJ databases">
        <authorList>
            <person name="Yamashiro T."/>
            <person name="Shiraishi A."/>
            <person name="Satake H."/>
            <person name="Nakayama K."/>
        </authorList>
    </citation>
    <scope>NUCLEOTIDE SEQUENCE</scope>
</reference>